<dbReference type="FunFam" id="1.20.910.10:FF:000003">
    <property type="entry name" value="Hydroxymethylpyrimidine/phosphomethylpyrimidine kinase THI20"/>
    <property type="match status" value="1"/>
</dbReference>
<dbReference type="PANTHER" id="PTHR20858:SF17">
    <property type="entry name" value="HYDROXYMETHYLPYRIMIDINE_PHOSPHOMETHYLPYRIMIDINE KINASE THI20-RELATED"/>
    <property type="match status" value="1"/>
</dbReference>
<dbReference type="Gene3D" id="3.40.1190.20">
    <property type="match status" value="1"/>
</dbReference>
<dbReference type="InterPro" id="IPR004305">
    <property type="entry name" value="Thiaminase-2/PQQC"/>
</dbReference>
<dbReference type="PANTHER" id="PTHR20858">
    <property type="entry name" value="PHOSPHOMETHYLPYRIMIDINE KINASE"/>
    <property type="match status" value="1"/>
</dbReference>
<gene>
    <name evidence="3" type="ORF">B9Z65_6751</name>
</gene>
<evidence type="ECO:0000259" key="1">
    <source>
        <dbReference type="Pfam" id="PF03070"/>
    </source>
</evidence>
<feature type="domain" description="Thiaminase-2/PQQC" evidence="1">
    <location>
        <begin position="308"/>
        <end position="519"/>
    </location>
</feature>
<dbReference type="Pfam" id="PF03070">
    <property type="entry name" value="TENA_THI-4"/>
    <property type="match status" value="1"/>
</dbReference>
<dbReference type="STRING" id="40998.A0A2P8AE46"/>
<dbReference type="Pfam" id="PF08543">
    <property type="entry name" value="Phos_pyr_kin"/>
    <property type="match status" value="1"/>
</dbReference>
<dbReference type="GO" id="GO:0005829">
    <property type="term" value="C:cytosol"/>
    <property type="evidence" value="ECO:0007669"/>
    <property type="project" value="TreeGrafter"/>
</dbReference>
<dbReference type="InterPro" id="IPR013749">
    <property type="entry name" value="PM/HMP-P_kinase-1"/>
</dbReference>
<dbReference type="GO" id="GO:0008902">
    <property type="term" value="F:hydroxymethylpyrimidine kinase activity"/>
    <property type="evidence" value="ECO:0007669"/>
    <property type="project" value="TreeGrafter"/>
</dbReference>
<dbReference type="SUPFAM" id="SSF48613">
    <property type="entry name" value="Heme oxygenase-like"/>
    <property type="match status" value="1"/>
</dbReference>
<evidence type="ECO:0000313" key="4">
    <source>
        <dbReference type="Proteomes" id="UP000243723"/>
    </source>
</evidence>
<evidence type="ECO:0000313" key="3">
    <source>
        <dbReference type="EMBL" id="PSK58736.1"/>
    </source>
</evidence>
<dbReference type="GO" id="GO:0009228">
    <property type="term" value="P:thiamine biosynthetic process"/>
    <property type="evidence" value="ECO:0007669"/>
    <property type="project" value="InterPro"/>
</dbReference>
<protein>
    <submittedName>
        <fullName evidence="3">Uncharacterized protein</fullName>
    </submittedName>
</protein>
<dbReference type="InterPro" id="IPR004399">
    <property type="entry name" value="HMP/HMP-P_kinase_dom"/>
</dbReference>
<keyword evidence="4" id="KW-1185">Reference proteome</keyword>
<dbReference type="Gene3D" id="1.20.910.10">
    <property type="entry name" value="Heme oxygenase-like"/>
    <property type="match status" value="1"/>
</dbReference>
<proteinExistence type="predicted"/>
<dbReference type="InterPro" id="IPR016084">
    <property type="entry name" value="Haem_Oase-like_multi-hlx"/>
</dbReference>
<dbReference type="FunFam" id="3.40.1190.20:FF:000034">
    <property type="entry name" value="Putative hydroxymethylpyrimidine/ phosphomethylpyrimidine kinase 2"/>
    <property type="match status" value="1"/>
</dbReference>
<organism evidence="3 4">
    <name type="scientific">Elsinoe australis</name>
    <dbReference type="NCBI Taxonomy" id="40998"/>
    <lineage>
        <taxon>Eukaryota</taxon>
        <taxon>Fungi</taxon>
        <taxon>Dikarya</taxon>
        <taxon>Ascomycota</taxon>
        <taxon>Pezizomycotina</taxon>
        <taxon>Dothideomycetes</taxon>
        <taxon>Dothideomycetidae</taxon>
        <taxon>Myriangiales</taxon>
        <taxon>Elsinoaceae</taxon>
        <taxon>Elsinoe</taxon>
    </lineage>
</organism>
<dbReference type="AlphaFoldDB" id="A0A2P8AE46"/>
<feature type="domain" description="Pyridoxamine kinase/Phosphomethylpyrimidine kinase" evidence="2">
    <location>
        <begin position="14"/>
        <end position="280"/>
    </location>
</feature>
<dbReference type="EMBL" id="NHZQ01000016">
    <property type="protein sequence ID" value="PSK58736.1"/>
    <property type="molecule type" value="Genomic_DNA"/>
</dbReference>
<evidence type="ECO:0000259" key="2">
    <source>
        <dbReference type="Pfam" id="PF08543"/>
    </source>
</evidence>
<dbReference type="SUPFAM" id="SSF53613">
    <property type="entry name" value="Ribokinase-like"/>
    <property type="match status" value="1"/>
</dbReference>
<reference evidence="3 4" key="1">
    <citation type="submission" date="2017-05" db="EMBL/GenBank/DDBJ databases">
        <title>Draft genome sequence of Elsinoe australis.</title>
        <authorList>
            <person name="Cheng Q."/>
        </authorList>
    </citation>
    <scope>NUCLEOTIDE SEQUENCE [LARGE SCALE GENOMIC DNA]</scope>
    <source>
        <strain evidence="3 4">NL1</strain>
    </source>
</reference>
<dbReference type="GO" id="GO:0008972">
    <property type="term" value="F:phosphomethylpyrimidine kinase activity"/>
    <property type="evidence" value="ECO:0007669"/>
    <property type="project" value="InterPro"/>
</dbReference>
<name>A0A2P8AE46_9PEZI</name>
<dbReference type="Proteomes" id="UP000243723">
    <property type="component" value="Unassembled WGS sequence"/>
</dbReference>
<comment type="caution">
    <text evidence="3">The sequence shown here is derived from an EMBL/GenBank/DDBJ whole genome shotgun (WGS) entry which is preliminary data.</text>
</comment>
<accession>A0A2P8AE46</accession>
<dbReference type="NCBIfam" id="TIGR00097">
    <property type="entry name" value="HMP-P_kinase"/>
    <property type="match status" value="1"/>
</dbReference>
<dbReference type="InterPro" id="IPR029056">
    <property type="entry name" value="Ribokinase-like"/>
</dbReference>
<dbReference type="CDD" id="cd01169">
    <property type="entry name" value="HMPP_kinase"/>
    <property type="match status" value="1"/>
</dbReference>
<dbReference type="CDD" id="cd19367">
    <property type="entry name" value="TenA_C_ScTHI20-like"/>
    <property type="match status" value="1"/>
</dbReference>
<dbReference type="OrthoDB" id="10028886at2759"/>
<sequence length="525" mass="56351">MYNERRILVIAGSDSSGGAGLEADQKVIAVHGCYAMTATTALTAQNTLGVSDIHHTPSSFVAKQIEACASDVGVDVVKTGMLASADTIKVVANALKKYSVKISVIDPVMVATSGTRLLAEDAIETLISELLPKTYLLTPNIPEATLILTEAGREPGPVDSVEDIKRLAKSLSELGPQNVLVKGGHCPLPSPTFPNEKTIYNVLYSTTTQTHRVFSSPHLTSPNTHGTGCSLASAIASHLALSLSSPHPTSLERAISLSLSYISHSIATSLPLGSGPGPINHFSLLRSLPFIPGSFLPYLLSHPLVLGPWQSFTHHPFTALLASGALPRQGFRHYMIQDYLYLRHFARANSLAGYKAGSLASTAASADIVLHIARETELHVRECEAMGIERAELEGAEEDEACTAYSRFILDVGVQQDWFALQVALAPCLIGYGVVGERLGEGLKVEGGEGDGVAGEEANYYRRWIENYVAEDYREAVRKGTALIEEHAVRQSPERIEDLVGVFVHATKMEAGFWDTALKAGEKKG</sequence>